<evidence type="ECO:0000313" key="1">
    <source>
        <dbReference type="EMBL" id="EFL51844.1"/>
    </source>
</evidence>
<dbReference type="OrthoDB" id="10019855at2"/>
<dbReference type="AlphaFoldDB" id="E1JUT0"/>
<protein>
    <submittedName>
        <fullName evidence="1">Uncharacterized protein</fullName>
    </submittedName>
</protein>
<dbReference type="eggNOG" id="ENOG503013G">
    <property type="taxonomic scope" value="Bacteria"/>
</dbReference>
<proteinExistence type="predicted"/>
<gene>
    <name evidence="1" type="ORF">DesfrDRAFT_1379</name>
</gene>
<sequence>MELLTQYYNEGGQIASKAPGMDTREFYRDVLCQHEFNEMFVGCTESVPLSYFVSSEGIVLSFGKYLGGKRPETIMHSGNDAPGYIIVDGPNGGKAITLSWSGAGSSKTLEFYCKPSPLVDLSGSDLRFRSIIKSPPLLEDYPGSTYLLSSFNSTGLTGSFSAYSFGPGGYLTADIFSIMYGDANEDTVSAMFDGEWHIYDILINIGRKSQYLIDGSVILEQSSTDYYNGVCPLDTIWFKYDSDSQETGMAIQSISITRV</sequence>
<evidence type="ECO:0000313" key="2">
    <source>
        <dbReference type="Proteomes" id="UP000006250"/>
    </source>
</evidence>
<organism evidence="1 2">
    <name type="scientific">Solidesulfovibrio fructosivorans JJ]</name>
    <dbReference type="NCBI Taxonomy" id="596151"/>
    <lineage>
        <taxon>Bacteria</taxon>
        <taxon>Pseudomonadati</taxon>
        <taxon>Thermodesulfobacteriota</taxon>
        <taxon>Desulfovibrionia</taxon>
        <taxon>Desulfovibrionales</taxon>
        <taxon>Desulfovibrionaceae</taxon>
        <taxon>Solidesulfovibrio</taxon>
    </lineage>
</organism>
<reference evidence="1 2" key="1">
    <citation type="submission" date="2010-08" db="EMBL/GenBank/DDBJ databases">
        <title>The draft genome of Desulfovibrio fructosovorans JJ.</title>
        <authorList>
            <consortium name="US DOE Joint Genome Institute (JGI-PGF)"/>
            <person name="Lucas S."/>
            <person name="Copeland A."/>
            <person name="Lapidus A."/>
            <person name="Cheng J.-F."/>
            <person name="Bruce D."/>
            <person name="Goodwin L."/>
            <person name="Pitluck S."/>
            <person name="Land M.L."/>
            <person name="Hauser L."/>
            <person name="Chang Y.-J."/>
            <person name="Jeffries C."/>
            <person name="Wall J.D."/>
            <person name="Stahl D.A."/>
            <person name="Arkin A.P."/>
            <person name="Dehal P."/>
            <person name="Stolyar S.M."/>
            <person name="Hazen T.C."/>
            <person name="Woyke T.J."/>
        </authorList>
    </citation>
    <scope>NUCLEOTIDE SEQUENCE [LARGE SCALE GENOMIC DNA]</scope>
    <source>
        <strain evidence="1 2">JJ</strain>
    </source>
</reference>
<dbReference type="RefSeq" id="WP_005992378.1">
    <property type="nucleotide sequence ID" value="NZ_AECZ01000007.1"/>
</dbReference>
<name>E1JUT0_SOLFR</name>
<keyword evidence="2" id="KW-1185">Reference proteome</keyword>
<dbReference type="EMBL" id="AECZ01000007">
    <property type="protein sequence ID" value="EFL51844.1"/>
    <property type="molecule type" value="Genomic_DNA"/>
</dbReference>
<dbReference type="Proteomes" id="UP000006250">
    <property type="component" value="Unassembled WGS sequence"/>
</dbReference>
<dbReference type="STRING" id="596151.DesfrDRAFT_1379"/>
<comment type="caution">
    <text evidence="1">The sequence shown here is derived from an EMBL/GenBank/DDBJ whole genome shotgun (WGS) entry which is preliminary data.</text>
</comment>
<accession>E1JUT0</accession>